<dbReference type="AlphaFoldDB" id="A0A5N7BXN2"/>
<feature type="transmembrane region" description="Helical" evidence="1">
    <location>
        <begin position="83"/>
        <end position="101"/>
    </location>
</feature>
<sequence length="171" mass="19978">MGSAFHVAFFERFYLPHDPLIPSAFPFFVTSLLYFLYMHRGSDLVDSLLQFRYAILHQKLTLHGALFCSIQRRVSYFLRHGRLIPIFSPFLFSSVIMLDVFHRYLPFPSFLCCNALCGEGFAILFSFIMPIFNLTNLDHFDPRWRDFSSPVVFVWGFLIPRSMKVTGPVFV</sequence>
<accession>A0A5N7BXN2</accession>
<dbReference type="EMBL" id="ML735308">
    <property type="protein sequence ID" value="KAE8386592.1"/>
    <property type="molecule type" value="Genomic_DNA"/>
</dbReference>
<feature type="transmembrane region" description="Helical" evidence="1">
    <location>
        <begin position="20"/>
        <end position="37"/>
    </location>
</feature>
<evidence type="ECO:0000313" key="2">
    <source>
        <dbReference type="EMBL" id="KAE8386592.1"/>
    </source>
</evidence>
<keyword evidence="1" id="KW-1133">Transmembrane helix</keyword>
<dbReference type="Proteomes" id="UP000326877">
    <property type="component" value="Unassembled WGS sequence"/>
</dbReference>
<name>A0A5N7BXN2_PETAA</name>
<proteinExistence type="predicted"/>
<feature type="transmembrane region" description="Helical" evidence="1">
    <location>
        <begin position="107"/>
        <end position="132"/>
    </location>
</feature>
<reference evidence="2" key="1">
    <citation type="submission" date="2019-04" db="EMBL/GenBank/DDBJ databases">
        <title>Friends and foes A comparative genomics studyof 23 Aspergillus species from section Flavi.</title>
        <authorList>
            <consortium name="DOE Joint Genome Institute"/>
            <person name="Kjaerbolling I."/>
            <person name="Vesth T."/>
            <person name="Frisvad J.C."/>
            <person name="Nybo J.L."/>
            <person name="Theobald S."/>
            <person name="Kildgaard S."/>
            <person name="Isbrandt T."/>
            <person name="Kuo A."/>
            <person name="Sato A."/>
            <person name="Lyhne E.K."/>
            <person name="Kogle M.E."/>
            <person name="Wiebenga A."/>
            <person name="Kun R.S."/>
            <person name="Lubbers R.J."/>
            <person name="Makela M.R."/>
            <person name="Barry K."/>
            <person name="Chovatia M."/>
            <person name="Clum A."/>
            <person name="Daum C."/>
            <person name="Haridas S."/>
            <person name="He G."/>
            <person name="LaButti K."/>
            <person name="Lipzen A."/>
            <person name="Mondo S."/>
            <person name="Riley R."/>
            <person name="Salamov A."/>
            <person name="Simmons B.A."/>
            <person name="Magnuson J.K."/>
            <person name="Henrissat B."/>
            <person name="Mortensen U.H."/>
            <person name="Larsen T.O."/>
            <person name="Devries R.P."/>
            <person name="Grigoriev I.V."/>
            <person name="Machida M."/>
            <person name="Baker S.E."/>
            <person name="Andersen M.R."/>
        </authorList>
    </citation>
    <scope>NUCLEOTIDE SEQUENCE [LARGE SCALE GENOMIC DNA]</scope>
    <source>
        <strain evidence="2">IBT 14317</strain>
    </source>
</reference>
<keyword evidence="1" id="KW-0812">Transmembrane</keyword>
<protein>
    <submittedName>
        <fullName evidence="2">Uncharacterized protein</fullName>
    </submittedName>
</protein>
<keyword evidence="1" id="KW-0472">Membrane</keyword>
<evidence type="ECO:0000256" key="1">
    <source>
        <dbReference type="SAM" id="Phobius"/>
    </source>
</evidence>
<organism evidence="2">
    <name type="scientific">Petromyces alliaceus</name>
    <name type="common">Aspergillus alliaceus</name>
    <dbReference type="NCBI Taxonomy" id="209559"/>
    <lineage>
        <taxon>Eukaryota</taxon>
        <taxon>Fungi</taxon>
        <taxon>Dikarya</taxon>
        <taxon>Ascomycota</taxon>
        <taxon>Pezizomycotina</taxon>
        <taxon>Eurotiomycetes</taxon>
        <taxon>Eurotiomycetidae</taxon>
        <taxon>Eurotiales</taxon>
        <taxon>Aspergillaceae</taxon>
        <taxon>Aspergillus</taxon>
        <taxon>Aspergillus subgen. Circumdati</taxon>
    </lineage>
</organism>
<gene>
    <name evidence="2" type="ORF">BDV23DRAFT_139396</name>
</gene>